<keyword evidence="1" id="KW-0812">Transmembrane</keyword>
<dbReference type="EMBL" id="ACJN02000001">
    <property type="protein sequence ID" value="EFI35922.1"/>
    <property type="molecule type" value="Genomic_DNA"/>
</dbReference>
<sequence>MNSHNQLSGAGSLKIAVIGGGAAGMAASYYLGRRHRVDLFEAEQILGGHVQTVMAPDGDEQKIPVDMGFIVFNDTNYPRFIRFLQDLQVQSAPTDMSFSYSESHTGFAYSGSTLSGLFARRANIIDPRFWRMLFAIRSFCRNVTRDLQEGKLTGGTLGGYVRDNRYPEILMSRYLAPMVRAIWSAESSGPEEFPLERFAQFFFNHGLLSFSGGPVWRYIPGGSHTYVQAFEKSFTGSIYTSSPVQAVFRESTGPVLQVQGQKMEYDALVLACHADTALQLLQDPDPGETACLSPWRYAANDVFMHTDDSFLPHNTRAWACWNVISHSGDTQERVNVHYWMNRLQRFQAQKNHVVTLNPRRPVPAEKTSRHLKMMHPQFTRDALDAQARFGQLQGVRGTYFCGSYHGNGFHEDAAASGMRVAELLGAEV</sequence>
<dbReference type="RefSeq" id="WP_008869050.1">
    <property type="nucleotide sequence ID" value="NZ_ACJN02000001.1"/>
</dbReference>
<dbReference type="PANTHER" id="PTHR42923">
    <property type="entry name" value="PROTOPORPHYRINOGEN OXIDASE"/>
    <property type="match status" value="1"/>
</dbReference>
<dbReference type="Pfam" id="PF01593">
    <property type="entry name" value="Amino_oxidase"/>
    <property type="match status" value="1"/>
</dbReference>
<reference evidence="3" key="1">
    <citation type="submission" date="2010-05" db="EMBL/GenBank/DDBJ databases">
        <title>The draft genome of Desulfonatronospira thiodismutans ASO3-1.</title>
        <authorList>
            <consortium name="US DOE Joint Genome Institute (JGI-PGF)"/>
            <person name="Lucas S."/>
            <person name="Copeland A."/>
            <person name="Lapidus A."/>
            <person name="Cheng J.-F."/>
            <person name="Bruce D."/>
            <person name="Goodwin L."/>
            <person name="Pitluck S."/>
            <person name="Chertkov O."/>
            <person name="Brettin T."/>
            <person name="Detter J.C."/>
            <person name="Han C."/>
            <person name="Land M.L."/>
            <person name="Hauser L."/>
            <person name="Kyrpides N."/>
            <person name="Mikhailova N."/>
            <person name="Muyzer G."/>
            <person name="Woyke T."/>
        </authorList>
    </citation>
    <scope>NUCLEOTIDE SEQUENCE [LARGE SCALE GENOMIC DNA]</scope>
    <source>
        <strain evidence="3">ASO3-1</strain>
    </source>
</reference>
<evidence type="ECO:0000313" key="3">
    <source>
        <dbReference type="EMBL" id="EFI35922.1"/>
    </source>
</evidence>
<gene>
    <name evidence="3" type="ORF">Dthio_PD3363</name>
</gene>
<dbReference type="InterPro" id="IPR036188">
    <property type="entry name" value="FAD/NAD-bd_sf"/>
</dbReference>
<accession>D6SML1</accession>
<keyword evidence="1" id="KW-0472">Membrane</keyword>
<dbReference type="Gene3D" id="3.30.70.1990">
    <property type="match status" value="1"/>
</dbReference>
<evidence type="ECO:0000256" key="1">
    <source>
        <dbReference type="SAM" id="Phobius"/>
    </source>
</evidence>
<dbReference type="Gene3D" id="1.10.405.20">
    <property type="match status" value="1"/>
</dbReference>
<dbReference type="AlphaFoldDB" id="D6SML1"/>
<comment type="caution">
    <text evidence="3">The sequence shown here is derived from an EMBL/GenBank/DDBJ whole genome shotgun (WGS) entry which is preliminary data.</text>
</comment>
<dbReference type="InterPro" id="IPR002937">
    <property type="entry name" value="Amino_oxidase"/>
</dbReference>
<feature type="domain" description="Amine oxidase" evidence="2">
    <location>
        <begin position="23"/>
        <end position="322"/>
    </location>
</feature>
<organism evidence="3 4">
    <name type="scientific">Desulfonatronospira thiodismutans ASO3-1</name>
    <dbReference type="NCBI Taxonomy" id="555779"/>
    <lineage>
        <taxon>Bacteria</taxon>
        <taxon>Pseudomonadati</taxon>
        <taxon>Thermodesulfobacteriota</taxon>
        <taxon>Desulfovibrionia</taxon>
        <taxon>Desulfovibrionales</taxon>
        <taxon>Desulfonatronovibrionaceae</taxon>
        <taxon>Desulfonatronospira</taxon>
    </lineage>
</organism>
<proteinExistence type="predicted"/>
<dbReference type="eggNOG" id="COG2907">
    <property type="taxonomic scope" value="Bacteria"/>
</dbReference>
<keyword evidence="1" id="KW-1133">Transmembrane helix</keyword>
<protein>
    <submittedName>
        <fullName evidence="3">Amine oxidase</fullName>
    </submittedName>
</protein>
<dbReference type="Gene3D" id="3.50.50.60">
    <property type="entry name" value="FAD/NAD(P)-binding domain"/>
    <property type="match status" value="1"/>
</dbReference>
<dbReference type="OrthoDB" id="20837at2"/>
<dbReference type="GO" id="GO:0016491">
    <property type="term" value="F:oxidoreductase activity"/>
    <property type="evidence" value="ECO:0007669"/>
    <property type="project" value="InterPro"/>
</dbReference>
<dbReference type="PANTHER" id="PTHR42923:SF17">
    <property type="entry name" value="AMINE OXIDASE DOMAIN-CONTAINING PROTEIN"/>
    <property type="match status" value="1"/>
</dbReference>
<dbReference type="SUPFAM" id="SSF51905">
    <property type="entry name" value="FAD/NAD(P)-binding domain"/>
    <property type="match status" value="1"/>
</dbReference>
<evidence type="ECO:0000259" key="2">
    <source>
        <dbReference type="Pfam" id="PF01593"/>
    </source>
</evidence>
<keyword evidence="4" id="KW-1185">Reference proteome</keyword>
<name>D6SML1_9BACT</name>
<feature type="transmembrane region" description="Helical" evidence="1">
    <location>
        <begin position="12"/>
        <end position="31"/>
    </location>
</feature>
<dbReference type="InterPro" id="IPR050464">
    <property type="entry name" value="Zeta_carotene_desat/Oxidored"/>
</dbReference>
<evidence type="ECO:0000313" key="4">
    <source>
        <dbReference type="Proteomes" id="UP000005496"/>
    </source>
</evidence>
<dbReference type="Proteomes" id="UP000005496">
    <property type="component" value="Unassembled WGS sequence"/>
</dbReference>